<reference evidence="2 3" key="1">
    <citation type="journal article" date="2013" name="Front. Plant Sci.">
        <title>The Reference Genome of the Halophytic Plant Eutrema salsugineum.</title>
        <authorList>
            <person name="Yang R."/>
            <person name="Jarvis D.E."/>
            <person name="Chen H."/>
            <person name="Beilstein M.A."/>
            <person name="Grimwood J."/>
            <person name="Jenkins J."/>
            <person name="Shu S."/>
            <person name="Prochnik S."/>
            <person name="Xin M."/>
            <person name="Ma C."/>
            <person name="Schmutz J."/>
            <person name="Wing R.A."/>
            <person name="Mitchell-Olds T."/>
            <person name="Schumaker K.S."/>
            <person name="Wang X."/>
        </authorList>
    </citation>
    <scope>NUCLEOTIDE SEQUENCE [LARGE SCALE GENOMIC DNA]</scope>
</reference>
<accession>V4LUP9</accession>
<dbReference type="Gramene" id="ESQ43603">
    <property type="protein sequence ID" value="ESQ43603"/>
    <property type="gene ID" value="EUTSA_v10016034mg"/>
</dbReference>
<dbReference type="OrthoDB" id="1062802at2759"/>
<dbReference type="EMBL" id="KI517464">
    <property type="protein sequence ID" value="ESQ43603.1"/>
    <property type="molecule type" value="Genomic_DNA"/>
</dbReference>
<evidence type="ECO:0000313" key="2">
    <source>
        <dbReference type="EMBL" id="ESQ43603.1"/>
    </source>
</evidence>
<dbReference type="AlphaFoldDB" id="V4LUP9"/>
<name>V4LUP9_EUTSA</name>
<gene>
    <name evidence="2" type="ORF">EUTSA_v10016034mg</name>
</gene>
<protein>
    <recommendedName>
        <fullName evidence="4">Plant thionin family protein</fullName>
    </recommendedName>
</protein>
<proteinExistence type="predicted"/>
<feature type="signal peptide" evidence="1">
    <location>
        <begin position="1"/>
        <end position="26"/>
    </location>
</feature>
<organism evidence="2 3">
    <name type="scientific">Eutrema salsugineum</name>
    <name type="common">Saltwater cress</name>
    <name type="synonym">Sisymbrium salsugineum</name>
    <dbReference type="NCBI Taxonomy" id="72664"/>
    <lineage>
        <taxon>Eukaryota</taxon>
        <taxon>Viridiplantae</taxon>
        <taxon>Streptophyta</taxon>
        <taxon>Embryophyta</taxon>
        <taxon>Tracheophyta</taxon>
        <taxon>Spermatophyta</taxon>
        <taxon>Magnoliopsida</taxon>
        <taxon>eudicotyledons</taxon>
        <taxon>Gunneridae</taxon>
        <taxon>Pentapetalae</taxon>
        <taxon>rosids</taxon>
        <taxon>malvids</taxon>
        <taxon>Brassicales</taxon>
        <taxon>Brassicaceae</taxon>
        <taxon>Eutremeae</taxon>
        <taxon>Eutrema</taxon>
    </lineage>
</organism>
<evidence type="ECO:0000256" key="1">
    <source>
        <dbReference type="SAM" id="SignalP"/>
    </source>
</evidence>
<dbReference type="OMA" id="PSHTIGI"/>
<sequence>MYVKWNSIIVIMFVAAMVMAVKDVRGVTFDECREECIQSCATTGTIPAICLQNCYRRCHRLSGRTIGNTFSLTKQS</sequence>
<keyword evidence="3" id="KW-1185">Reference proteome</keyword>
<dbReference type="STRING" id="72664.V4LUP9"/>
<keyword evidence="1" id="KW-0732">Signal</keyword>
<dbReference type="KEGG" id="eus:EUTSA_v10016034mg"/>
<feature type="non-terminal residue" evidence="2">
    <location>
        <position position="76"/>
    </location>
</feature>
<feature type="chain" id="PRO_5004721175" description="Plant thionin family protein" evidence="1">
    <location>
        <begin position="27"/>
        <end position="76"/>
    </location>
</feature>
<dbReference type="Proteomes" id="UP000030689">
    <property type="component" value="Unassembled WGS sequence"/>
</dbReference>
<evidence type="ECO:0008006" key="4">
    <source>
        <dbReference type="Google" id="ProtNLM"/>
    </source>
</evidence>
<evidence type="ECO:0000313" key="3">
    <source>
        <dbReference type="Proteomes" id="UP000030689"/>
    </source>
</evidence>